<proteinExistence type="predicted"/>
<protein>
    <submittedName>
        <fullName evidence="1">Uncharacterized protein</fullName>
    </submittedName>
</protein>
<sequence>MAMSPPPIFEGDDYYSVSEEFFSKLPADLRAPFEQIMKKGAEIISSCDKEIESLIRLIKVIPTTTSLSYIYRRLRTTKFEITTESMMEQEMLTTAFVVSYARLFAKSNGACVLQRNDLPAHLRAVHDELYKIRNERYAHNGVHKSIDTLVGFAFSGTQFYIQAQMSLGLHIGGRNEWEDLIKFIDASMHARLYKILARLKEQTGYEWLFPDGPTPSWVGDYGD</sequence>
<accession>A0A5Y1INV5</accession>
<organism evidence="1">
    <name type="scientific">Salmonella enterica</name>
    <name type="common">Salmonella choleraesuis</name>
    <dbReference type="NCBI Taxonomy" id="28901"/>
    <lineage>
        <taxon>Bacteria</taxon>
        <taxon>Pseudomonadati</taxon>
        <taxon>Pseudomonadota</taxon>
        <taxon>Gammaproteobacteria</taxon>
        <taxon>Enterobacterales</taxon>
        <taxon>Enterobacteriaceae</taxon>
        <taxon>Salmonella</taxon>
    </lineage>
</organism>
<dbReference type="EMBL" id="AAHCHO010000001">
    <property type="protein sequence ID" value="EBU5348110.1"/>
    <property type="molecule type" value="Genomic_DNA"/>
</dbReference>
<reference evidence="1" key="1">
    <citation type="submission" date="2018-07" db="EMBL/GenBank/DDBJ databases">
        <authorList>
            <consortium name="PulseNet: The National Subtyping Network for Foodborne Disease Surveillance"/>
            <person name="Tarr C.L."/>
            <person name="Trees E."/>
            <person name="Katz L.S."/>
            <person name="Carleton-Romer H.A."/>
            <person name="Stroika S."/>
            <person name="Kucerova Z."/>
            <person name="Roache K.F."/>
            <person name="Sabol A.L."/>
            <person name="Besser J."/>
            <person name="Gerner-Smidt P."/>
        </authorList>
    </citation>
    <scope>NUCLEOTIDE SEQUENCE</scope>
    <source>
        <strain evidence="1">2009K1310</strain>
        <strain evidence="2">PNUSAS094379</strain>
    </source>
</reference>
<comment type="caution">
    <text evidence="1">The sequence shown here is derived from an EMBL/GenBank/DDBJ whole genome shotgun (WGS) entry which is preliminary data.</text>
</comment>
<evidence type="ECO:0000313" key="2">
    <source>
        <dbReference type="EMBL" id="ECQ2397082.1"/>
    </source>
</evidence>
<evidence type="ECO:0000313" key="1">
    <source>
        <dbReference type="EMBL" id="EBU5348110.1"/>
    </source>
</evidence>
<gene>
    <name evidence="1" type="ORF">C0O14_03975</name>
    <name evidence="2" type="ORF">FZ253_10615</name>
</gene>
<dbReference type="RefSeq" id="WP_058648943.1">
    <property type="nucleotide sequence ID" value="NZ_JYPQ01000016.1"/>
</dbReference>
<dbReference type="EMBL" id="AAKAEB010000017">
    <property type="protein sequence ID" value="ECQ2397082.1"/>
    <property type="molecule type" value="Genomic_DNA"/>
</dbReference>
<dbReference type="AlphaFoldDB" id="A0A5Y1INV5"/>
<name>A0A5Y1INV5_SALER</name>